<dbReference type="InterPro" id="IPR034595">
    <property type="entry name" value="NDUFAF8"/>
</dbReference>
<dbReference type="PANTHER" id="PTHR34561:SF1">
    <property type="entry name" value="NADH DEHYDROGENASE [UBIQUINONE] 1 ALPHA SUBCOMPLEX ASSEMBLY FACTOR 8"/>
    <property type="match status" value="1"/>
</dbReference>
<dbReference type="SUPFAM" id="SSF47072">
    <property type="entry name" value="Cysteine alpha-hairpin motif"/>
    <property type="match status" value="1"/>
</dbReference>
<dbReference type="Proteomes" id="UP001209540">
    <property type="component" value="Unassembled WGS sequence"/>
</dbReference>
<dbReference type="AlphaFoldDB" id="A0AAD5PDG1"/>
<gene>
    <name evidence="1" type="ORF">BDA99DRAFT_562020</name>
</gene>
<dbReference type="PANTHER" id="PTHR34561">
    <property type="entry name" value="NADH DEHYDROGENASE [UBIQUINONE] 1 ALPHA SUBCOMPLEX ASSEMBLY FACTOR 8"/>
    <property type="match status" value="1"/>
</dbReference>
<name>A0AAD5PDG1_9FUNG</name>
<sequence length="64" mass="7101">MNRSKGVSLLAQGVASCSTQATAYGQCVASRYQDVHKDMCVKEFEAFKQCVQKVVSKEKMVVLR</sequence>
<accession>A0AAD5PDG1</accession>
<dbReference type="GO" id="GO:0005739">
    <property type="term" value="C:mitochondrion"/>
    <property type="evidence" value="ECO:0007669"/>
    <property type="project" value="InterPro"/>
</dbReference>
<organism evidence="1 2">
    <name type="scientific">Phascolomyces articulosus</name>
    <dbReference type="NCBI Taxonomy" id="60185"/>
    <lineage>
        <taxon>Eukaryota</taxon>
        <taxon>Fungi</taxon>
        <taxon>Fungi incertae sedis</taxon>
        <taxon>Mucoromycota</taxon>
        <taxon>Mucoromycotina</taxon>
        <taxon>Mucoromycetes</taxon>
        <taxon>Mucorales</taxon>
        <taxon>Lichtheimiaceae</taxon>
        <taxon>Phascolomyces</taxon>
    </lineage>
</organism>
<protein>
    <submittedName>
        <fullName evidence="1">Uncharacterized protein</fullName>
    </submittedName>
</protein>
<evidence type="ECO:0000313" key="1">
    <source>
        <dbReference type="EMBL" id="KAI9256582.1"/>
    </source>
</evidence>
<dbReference type="PROSITE" id="PS51808">
    <property type="entry name" value="CHCH"/>
    <property type="match status" value="1"/>
</dbReference>
<dbReference type="PROSITE" id="PS51257">
    <property type="entry name" value="PROKAR_LIPOPROTEIN"/>
    <property type="match status" value="1"/>
</dbReference>
<dbReference type="EMBL" id="JAIXMP010000021">
    <property type="protein sequence ID" value="KAI9256582.1"/>
    <property type="molecule type" value="Genomic_DNA"/>
</dbReference>
<reference evidence="1" key="1">
    <citation type="journal article" date="2022" name="IScience">
        <title>Evolution of zygomycete secretomes and the origins of terrestrial fungal ecologies.</title>
        <authorList>
            <person name="Chang Y."/>
            <person name="Wang Y."/>
            <person name="Mondo S."/>
            <person name="Ahrendt S."/>
            <person name="Andreopoulos W."/>
            <person name="Barry K."/>
            <person name="Beard J."/>
            <person name="Benny G.L."/>
            <person name="Blankenship S."/>
            <person name="Bonito G."/>
            <person name="Cuomo C."/>
            <person name="Desiro A."/>
            <person name="Gervers K.A."/>
            <person name="Hundley H."/>
            <person name="Kuo A."/>
            <person name="LaButti K."/>
            <person name="Lang B.F."/>
            <person name="Lipzen A."/>
            <person name="O'Donnell K."/>
            <person name="Pangilinan J."/>
            <person name="Reynolds N."/>
            <person name="Sandor L."/>
            <person name="Smith M.E."/>
            <person name="Tsang A."/>
            <person name="Grigoriev I.V."/>
            <person name="Stajich J.E."/>
            <person name="Spatafora J.W."/>
        </authorList>
    </citation>
    <scope>NUCLEOTIDE SEQUENCE</scope>
    <source>
        <strain evidence="1">RSA 2281</strain>
    </source>
</reference>
<evidence type="ECO:0000313" key="2">
    <source>
        <dbReference type="Proteomes" id="UP001209540"/>
    </source>
</evidence>
<reference evidence="1" key="2">
    <citation type="submission" date="2023-02" db="EMBL/GenBank/DDBJ databases">
        <authorList>
            <consortium name="DOE Joint Genome Institute"/>
            <person name="Mondo S.J."/>
            <person name="Chang Y."/>
            <person name="Wang Y."/>
            <person name="Ahrendt S."/>
            <person name="Andreopoulos W."/>
            <person name="Barry K."/>
            <person name="Beard J."/>
            <person name="Benny G.L."/>
            <person name="Blankenship S."/>
            <person name="Bonito G."/>
            <person name="Cuomo C."/>
            <person name="Desiro A."/>
            <person name="Gervers K.A."/>
            <person name="Hundley H."/>
            <person name="Kuo A."/>
            <person name="LaButti K."/>
            <person name="Lang B.F."/>
            <person name="Lipzen A."/>
            <person name="O'Donnell K."/>
            <person name="Pangilinan J."/>
            <person name="Reynolds N."/>
            <person name="Sandor L."/>
            <person name="Smith M.W."/>
            <person name="Tsang A."/>
            <person name="Grigoriev I.V."/>
            <person name="Stajich J.E."/>
            <person name="Spatafora J.W."/>
        </authorList>
    </citation>
    <scope>NUCLEOTIDE SEQUENCE</scope>
    <source>
        <strain evidence="1">RSA 2281</strain>
    </source>
</reference>
<dbReference type="InterPro" id="IPR009069">
    <property type="entry name" value="Cys_alpha_HP_mot_SF"/>
</dbReference>
<comment type="caution">
    <text evidence="1">The sequence shown here is derived from an EMBL/GenBank/DDBJ whole genome shotgun (WGS) entry which is preliminary data.</text>
</comment>
<proteinExistence type="predicted"/>
<dbReference type="GO" id="GO:0032981">
    <property type="term" value="P:mitochondrial respiratory chain complex I assembly"/>
    <property type="evidence" value="ECO:0007669"/>
    <property type="project" value="InterPro"/>
</dbReference>
<keyword evidence="2" id="KW-1185">Reference proteome</keyword>